<feature type="domain" description="Gfo/Idh/MocA-like oxidoreductase N-terminal" evidence="2">
    <location>
        <begin position="3"/>
        <end position="96"/>
    </location>
</feature>
<feature type="non-terminal residue" evidence="3">
    <location>
        <position position="99"/>
    </location>
</feature>
<dbReference type="Gene3D" id="3.40.50.720">
    <property type="entry name" value="NAD(P)-binding Rossmann-like Domain"/>
    <property type="match status" value="1"/>
</dbReference>
<evidence type="ECO:0000256" key="1">
    <source>
        <dbReference type="ARBA" id="ARBA00023002"/>
    </source>
</evidence>
<evidence type="ECO:0000259" key="2">
    <source>
        <dbReference type="Pfam" id="PF01408"/>
    </source>
</evidence>
<dbReference type="InterPro" id="IPR000683">
    <property type="entry name" value="Gfo/Idh/MocA-like_OxRdtase_N"/>
</dbReference>
<evidence type="ECO:0000313" key="3">
    <source>
        <dbReference type="EMBL" id="SVD80602.1"/>
    </source>
</evidence>
<dbReference type="SUPFAM" id="SSF51735">
    <property type="entry name" value="NAD(P)-binding Rossmann-fold domains"/>
    <property type="match status" value="1"/>
</dbReference>
<name>A0A382YBB3_9ZZZZ</name>
<protein>
    <recommendedName>
        <fullName evidence="2">Gfo/Idh/MocA-like oxidoreductase N-terminal domain-containing protein</fullName>
    </recommendedName>
</protein>
<dbReference type="InterPro" id="IPR050463">
    <property type="entry name" value="Gfo/Idh/MocA_oxidrdct_glycsds"/>
</dbReference>
<dbReference type="PANTHER" id="PTHR43818">
    <property type="entry name" value="BCDNA.GH03377"/>
    <property type="match status" value="1"/>
</dbReference>
<sequence>MLRAGFIGAGPRARSAHYPAVHRLPEVEMAGICELDEQRMREMSELYAIKHSYSDHRQLLDEVDPDIIYCVMNEKWLLEPAMACVQAGKHLFIEKPPGA</sequence>
<accession>A0A382YBB3</accession>
<organism evidence="3">
    <name type="scientific">marine metagenome</name>
    <dbReference type="NCBI Taxonomy" id="408172"/>
    <lineage>
        <taxon>unclassified sequences</taxon>
        <taxon>metagenomes</taxon>
        <taxon>ecological metagenomes</taxon>
    </lineage>
</organism>
<keyword evidence="1" id="KW-0560">Oxidoreductase</keyword>
<dbReference type="GO" id="GO:0016491">
    <property type="term" value="F:oxidoreductase activity"/>
    <property type="evidence" value="ECO:0007669"/>
    <property type="project" value="UniProtKB-KW"/>
</dbReference>
<gene>
    <name evidence="3" type="ORF">METZ01_LOCUS433456</name>
</gene>
<dbReference type="Pfam" id="PF01408">
    <property type="entry name" value="GFO_IDH_MocA"/>
    <property type="match status" value="1"/>
</dbReference>
<reference evidence="3" key="1">
    <citation type="submission" date="2018-05" db="EMBL/GenBank/DDBJ databases">
        <authorList>
            <person name="Lanie J.A."/>
            <person name="Ng W.-L."/>
            <person name="Kazmierczak K.M."/>
            <person name="Andrzejewski T.M."/>
            <person name="Davidsen T.M."/>
            <person name="Wayne K.J."/>
            <person name="Tettelin H."/>
            <person name="Glass J.I."/>
            <person name="Rusch D."/>
            <person name="Podicherti R."/>
            <person name="Tsui H.-C.T."/>
            <person name="Winkler M.E."/>
        </authorList>
    </citation>
    <scope>NUCLEOTIDE SEQUENCE</scope>
</reference>
<proteinExistence type="predicted"/>
<dbReference type="InterPro" id="IPR036291">
    <property type="entry name" value="NAD(P)-bd_dom_sf"/>
</dbReference>
<dbReference type="EMBL" id="UINC01174462">
    <property type="protein sequence ID" value="SVD80602.1"/>
    <property type="molecule type" value="Genomic_DNA"/>
</dbReference>
<dbReference type="PANTHER" id="PTHR43818:SF11">
    <property type="entry name" value="BCDNA.GH03377"/>
    <property type="match status" value="1"/>
</dbReference>
<dbReference type="GO" id="GO:0000166">
    <property type="term" value="F:nucleotide binding"/>
    <property type="evidence" value="ECO:0007669"/>
    <property type="project" value="InterPro"/>
</dbReference>
<dbReference type="AlphaFoldDB" id="A0A382YBB3"/>